<evidence type="ECO:0000256" key="2">
    <source>
        <dbReference type="SAM" id="SignalP"/>
    </source>
</evidence>
<keyword evidence="4" id="KW-1185">Reference proteome</keyword>
<comment type="caution">
    <text evidence="3">The sequence shown here is derived from an EMBL/GenBank/DDBJ whole genome shotgun (WGS) entry which is preliminary data.</text>
</comment>
<gene>
    <name evidence="3" type="ORF">Aau02nite_67370</name>
</gene>
<proteinExistence type="predicted"/>
<evidence type="ECO:0000256" key="1">
    <source>
        <dbReference type="SAM" id="MobiDB-lite"/>
    </source>
</evidence>
<feature type="signal peptide" evidence="2">
    <location>
        <begin position="1"/>
        <end position="35"/>
    </location>
</feature>
<keyword evidence="2" id="KW-0732">Signal</keyword>
<organism evidence="3 4">
    <name type="scientific">Actinoplanes auranticolor</name>
    <dbReference type="NCBI Taxonomy" id="47988"/>
    <lineage>
        <taxon>Bacteria</taxon>
        <taxon>Bacillati</taxon>
        <taxon>Actinomycetota</taxon>
        <taxon>Actinomycetes</taxon>
        <taxon>Micromonosporales</taxon>
        <taxon>Micromonosporaceae</taxon>
        <taxon>Actinoplanes</taxon>
    </lineage>
</organism>
<evidence type="ECO:0000313" key="3">
    <source>
        <dbReference type="EMBL" id="GIM75722.1"/>
    </source>
</evidence>
<dbReference type="EMBL" id="BOQL01000058">
    <property type="protein sequence ID" value="GIM75722.1"/>
    <property type="molecule type" value="Genomic_DNA"/>
</dbReference>
<feature type="region of interest" description="Disordered" evidence="1">
    <location>
        <begin position="38"/>
        <end position="62"/>
    </location>
</feature>
<sequence length="198" mass="20935">MWDLLLMPSRLPRLLAATGLAVTVLTLAACSQQSAEEKPPAAPAAVPGSTAQFGDGPAPETTVSPIATATSEKPAVLLADGRWPGFIAKVAGETVSMDLVEFLTGDAAAAAWQKKYPDSEQDSPDNDYFIVNDNTKLRRLPLSQGIQVTVVGATGPGTEEAIAVSAVEQHFGNLLKGTLFWFTVKQGEVTKIEQQFLP</sequence>
<dbReference type="Proteomes" id="UP000681340">
    <property type="component" value="Unassembled WGS sequence"/>
</dbReference>
<evidence type="ECO:0008006" key="5">
    <source>
        <dbReference type="Google" id="ProtNLM"/>
    </source>
</evidence>
<protein>
    <recommendedName>
        <fullName evidence="5">Lipoprotein</fullName>
    </recommendedName>
</protein>
<feature type="chain" id="PRO_5037756403" description="Lipoprotein" evidence="2">
    <location>
        <begin position="36"/>
        <end position="198"/>
    </location>
</feature>
<dbReference type="AlphaFoldDB" id="A0A919SQK1"/>
<accession>A0A919SQK1</accession>
<name>A0A919SQK1_9ACTN</name>
<evidence type="ECO:0000313" key="4">
    <source>
        <dbReference type="Proteomes" id="UP000681340"/>
    </source>
</evidence>
<reference evidence="3" key="1">
    <citation type="submission" date="2021-03" db="EMBL/GenBank/DDBJ databases">
        <title>Whole genome shotgun sequence of Actinoplanes auranticolor NBRC 12245.</title>
        <authorList>
            <person name="Komaki H."/>
            <person name="Tamura T."/>
        </authorList>
    </citation>
    <scope>NUCLEOTIDE SEQUENCE</scope>
    <source>
        <strain evidence="3">NBRC 12245</strain>
    </source>
</reference>